<dbReference type="Gene3D" id="3.55.50.30">
    <property type="match status" value="1"/>
</dbReference>
<dbReference type="InterPro" id="IPR012910">
    <property type="entry name" value="Plug_dom"/>
</dbReference>
<dbReference type="SMART" id="SM00965">
    <property type="entry name" value="STN"/>
    <property type="match status" value="1"/>
</dbReference>
<dbReference type="Gene3D" id="2.40.170.20">
    <property type="entry name" value="TonB-dependent receptor, beta-barrel domain"/>
    <property type="match status" value="1"/>
</dbReference>
<keyword evidence="3 7" id="KW-1134">Transmembrane beta strand</keyword>
<keyword evidence="10" id="KW-0675">Receptor</keyword>
<keyword evidence="2 7" id="KW-0813">Transport</keyword>
<evidence type="ECO:0000256" key="3">
    <source>
        <dbReference type="ARBA" id="ARBA00022452"/>
    </source>
</evidence>
<evidence type="ECO:0000256" key="4">
    <source>
        <dbReference type="ARBA" id="ARBA00022692"/>
    </source>
</evidence>
<accession>A0AAQ1G439</accession>
<evidence type="ECO:0000313" key="11">
    <source>
        <dbReference type="Proteomes" id="UP000243518"/>
    </source>
</evidence>
<name>A0AAQ1G439_9GAMM</name>
<evidence type="ECO:0000256" key="8">
    <source>
        <dbReference type="SAM" id="SignalP"/>
    </source>
</evidence>
<evidence type="ECO:0000259" key="9">
    <source>
        <dbReference type="SMART" id="SM00965"/>
    </source>
</evidence>
<dbReference type="AlphaFoldDB" id="A0AAQ1G439"/>
<keyword evidence="11" id="KW-1185">Reference proteome</keyword>
<keyword evidence="4 7" id="KW-0812">Transmembrane</keyword>
<dbReference type="Gene3D" id="2.170.130.10">
    <property type="entry name" value="TonB-dependent receptor, plug domain"/>
    <property type="match status" value="1"/>
</dbReference>
<comment type="subcellular location">
    <subcellularLocation>
        <location evidence="1 7">Cell outer membrane</location>
        <topology evidence="1 7">Multi-pass membrane protein</topology>
    </subcellularLocation>
</comment>
<dbReference type="Pfam" id="PF07660">
    <property type="entry name" value="STN"/>
    <property type="match status" value="1"/>
</dbReference>
<dbReference type="Proteomes" id="UP000243518">
    <property type="component" value="Unassembled WGS sequence"/>
</dbReference>
<dbReference type="Pfam" id="PF07715">
    <property type="entry name" value="Plug"/>
    <property type="match status" value="1"/>
</dbReference>
<keyword evidence="5 7" id="KW-0472">Membrane</keyword>
<dbReference type="SUPFAM" id="SSF56935">
    <property type="entry name" value="Porins"/>
    <property type="match status" value="1"/>
</dbReference>
<comment type="caution">
    <text evidence="10">The sequence shown here is derived from an EMBL/GenBank/DDBJ whole genome shotgun (WGS) entry which is preliminary data.</text>
</comment>
<dbReference type="InterPro" id="IPR036942">
    <property type="entry name" value="Beta-barrel_TonB_sf"/>
</dbReference>
<protein>
    <submittedName>
        <fullName evidence="10">TonB-dependent Receptor Plug Domain</fullName>
    </submittedName>
</protein>
<evidence type="ECO:0000313" key="10">
    <source>
        <dbReference type="EMBL" id="SEF51962.1"/>
    </source>
</evidence>
<dbReference type="InterPro" id="IPR039426">
    <property type="entry name" value="TonB-dep_rcpt-like"/>
</dbReference>
<dbReference type="EMBL" id="FNVE01000001">
    <property type="protein sequence ID" value="SEF51962.1"/>
    <property type="molecule type" value="Genomic_DNA"/>
</dbReference>
<dbReference type="InterPro" id="IPR011662">
    <property type="entry name" value="Secretin/TonB_short_N"/>
</dbReference>
<evidence type="ECO:0000256" key="1">
    <source>
        <dbReference type="ARBA" id="ARBA00004571"/>
    </source>
</evidence>
<proteinExistence type="inferred from homology"/>
<evidence type="ECO:0000256" key="5">
    <source>
        <dbReference type="ARBA" id="ARBA00023136"/>
    </source>
</evidence>
<dbReference type="GO" id="GO:0009279">
    <property type="term" value="C:cell outer membrane"/>
    <property type="evidence" value="ECO:0007669"/>
    <property type="project" value="UniProtKB-SubCell"/>
</dbReference>
<feature type="chain" id="PRO_5042818745" evidence="8">
    <location>
        <begin position="31"/>
        <end position="934"/>
    </location>
</feature>
<comment type="similarity">
    <text evidence="7">Belongs to the TonB-dependent receptor family.</text>
</comment>
<feature type="domain" description="Secretin/TonB short N-terminal" evidence="9">
    <location>
        <begin position="63"/>
        <end position="114"/>
    </location>
</feature>
<evidence type="ECO:0000256" key="7">
    <source>
        <dbReference type="PROSITE-ProRule" id="PRU01360"/>
    </source>
</evidence>
<gene>
    <name evidence="10" type="ORF">SAMN05216586_101259</name>
</gene>
<keyword evidence="8" id="KW-0732">Signal</keyword>
<sequence length="934" mass="104523">MPNQPTLRSLRPCALTCAIALGLIPLASQANTASDKQISFYIYDIPAQPLATALLAFSNQSGLQVSAPSELLADHQAPAIQGQLSVLTVLGMLLEGSGLSWQLSDDDTVIILPQQLIQSDAAGDVRLPTLQVLAEHTSSPYQSSNTLPRSVIEALPAGNGDITSLLKTNPAVQFDNSQQSSRTPGEISPADISINGAQFYQNAFIVDGMNMNNDIDPAQEDTPYRLFAVPGRSQGLALDTDLLEEIEVLDSNVSAEYGGFNGGVVNARTRDPKRELSGSLSYQITRSEWTEYHIDPVEADDVENASSWDDGQPEFEKTTVRGTLEGYLNDDFGLLASFSQKRSEIPLSFYSSHLVDTYGYREEEQTRSIDNYFLKGIWHASDRLTLRGSVAYAPEEAQYFRSNIANSDIYIESGGTQLNLEGVWQGDSLTLTQSLGWNQLEQSRNPDFDDYYAWRTSESKWWGTGNSTLEGEFGDIEQQQSGWQYKLDAAAKPINWLASEHRLRGGLEIGEDEVFYERTSESSTYVTPRETDTCTNSAGQQVDACSMGLTNNGWAGQYMSRRTRYAAGDFSFTTLSWGAWLEDDIQIEQLRIRPGVRIDSDNYMDQTTIAPRFAAEYDLFANGNTLLQAGANRYYGRNIAAWRLQEGRNQLRYNSETRASIDDDWTVGTQAQNQVSFSQLNIAYDDELMLGVVQRWNNLEFGLKYVNRKGRDQVVQVSGETLGEPSTDPTLDDDYTTWANEGKSETDIFTLMVTPLRAYSLWGTSTSGQLALDWTNSKSSAPTYFDDSAGELYFENPYISYQGKFIRYADRPADNFTRPWTARLTTITQVPQANLIWSNFFRYRADYSKVADTGENIDYQGVSVDVWEVQDYGGALTWDMRLAWALDLPKQQEVFVNVDVFNVLNERSAAEVSSNNTVTYETGRQFWLELGYRF</sequence>
<dbReference type="RefSeq" id="WP_172409626.1">
    <property type="nucleotide sequence ID" value="NZ_FNVE01000001.1"/>
</dbReference>
<evidence type="ECO:0000256" key="2">
    <source>
        <dbReference type="ARBA" id="ARBA00022448"/>
    </source>
</evidence>
<reference evidence="10 11" key="1">
    <citation type="submission" date="2016-10" db="EMBL/GenBank/DDBJ databases">
        <authorList>
            <person name="Varghese N."/>
            <person name="Submissions S."/>
        </authorList>
    </citation>
    <scope>NUCLEOTIDE SEQUENCE [LARGE SCALE GENOMIC DNA]</scope>
    <source>
        <strain evidence="10 11">CECT 8317</strain>
    </source>
</reference>
<dbReference type="PROSITE" id="PS52016">
    <property type="entry name" value="TONB_DEPENDENT_REC_3"/>
    <property type="match status" value="1"/>
</dbReference>
<feature type="signal peptide" evidence="8">
    <location>
        <begin position="1"/>
        <end position="30"/>
    </location>
</feature>
<keyword evidence="6 7" id="KW-0998">Cell outer membrane</keyword>
<evidence type="ECO:0000256" key="6">
    <source>
        <dbReference type="ARBA" id="ARBA00023237"/>
    </source>
</evidence>
<dbReference type="InterPro" id="IPR037066">
    <property type="entry name" value="Plug_dom_sf"/>
</dbReference>
<organism evidence="10 11">
    <name type="scientific">Halopseudomonas aestusnigri</name>
    <dbReference type="NCBI Taxonomy" id="857252"/>
    <lineage>
        <taxon>Bacteria</taxon>
        <taxon>Pseudomonadati</taxon>
        <taxon>Pseudomonadota</taxon>
        <taxon>Gammaproteobacteria</taxon>
        <taxon>Pseudomonadales</taxon>
        <taxon>Pseudomonadaceae</taxon>
        <taxon>Halopseudomonas</taxon>
    </lineage>
</organism>